<proteinExistence type="predicted"/>
<feature type="compositionally biased region" description="Basic and acidic residues" evidence="1">
    <location>
        <begin position="300"/>
        <end position="316"/>
    </location>
</feature>
<keyword evidence="3" id="KW-1185">Reference proteome</keyword>
<dbReference type="VEuPathDB" id="TriTrypDB:TM35_000301350"/>
<feature type="compositionally biased region" description="Basic and acidic residues" evidence="1">
    <location>
        <begin position="272"/>
        <end position="285"/>
    </location>
</feature>
<organism evidence="2 3">
    <name type="scientific">Trypanosoma theileri</name>
    <dbReference type="NCBI Taxonomy" id="67003"/>
    <lineage>
        <taxon>Eukaryota</taxon>
        <taxon>Discoba</taxon>
        <taxon>Euglenozoa</taxon>
        <taxon>Kinetoplastea</taxon>
        <taxon>Metakinetoplastina</taxon>
        <taxon>Trypanosomatida</taxon>
        <taxon>Trypanosomatidae</taxon>
        <taxon>Trypanosoma</taxon>
    </lineage>
</organism>
<comment type="caution">
    <text evidence="2">The sequence shown here is derived from an EMBL/GenBank/DDBJ whole genome shotgun (WGS) entry which is preliminary data.</text>
</comment>
<name>A0A1X0NN03_9TRYP</name>
<feature type="compositionally biased region" description="Low complexity" evidence="1">
    <location>
        <begin position="49"/>
        <end position="65"/>
    </location>
</feature>
<dbReference type="RefSeq" id="XP_028880161.1">
    <property type="nucleotide sequence ID" value="XM_029028458.1"/>
</dbReference>
<accession>A0A1X0NN03</accession>
<reference evidence="2 3" key="1">
    <citation type="submission" date="2017-03" db="EMBL/GenBank/DDBJ databases">
        <title>An alternative strategy for trypanosome survival in the mammalian bloodstream revealed through genome and transcriptome analysis of the ubiquitous bovine parasite Trypanosoma (Megatrypanum) theileri.</title>
        <authorList>
            <person name="Kelly S."/>
            <person name="Ivens A."/>
            <person name="Mott A."/>
            <person name="O'Neill E."/>
            <person name="Emms D."/>
            <person name="Macleod O."/>
            <person name="Voorheis P."/>
            <person name="Matthews J."/>
            <person name="Matthews K."/>
            <person name="Carrington M."/>
        </authorList>
    </citation>
    <scope>NUCLEOTIDE SEQUENCE [LARGE SCALE GENOMIC DNA]</scope>
    <source>
        <strain evidence="2">Edinburgh</strain>
    </source>
</reference>
<evidence type="ECO:0000313" key="2">
    <source>
        <dbReference type="EMBL" id="ORC86095.1"/>
    </source>
</evidence>
<feature type="compositionally biased region" description="Acidic residues" evidence="1">
    <location>
        <begin position="286"/>
        <end position="299"/>
    </location>
</feature>
<gene>
    <name evidence="2" type="ORF">TM35_000301350</name>
</gene>
<feature type="compositionally biased region" description="Basic and acidic residues" evidence="1">
    <location>
        <begin position="189"/>
        <end position="198"/>
    </location>
</feature>
<sequence>MVESSNSEKTRNNKTHEGKKDHKNYSVKGNEGKHKNQSTFSHKRVTITNNNNNHNHNNNNNNNNNNKKKNGGRRPTAVEETERYVVVITNVENDFAKVHREAIPRYCCLNEQHCHSHQLSGSSSLNGITSTTTTRQQCRYTVTPRTETRSVEVAVYGKADGDVSTVFLPVRTNTHTNTTSSNNHSHPNSNKEKKKDGEMNIYNDPTMKEDEEEDNTVIECVKPPVGREDTLFATLEDMTMALRHKPYFTHPPKFLLNVAGKDDGDVLRECKRSKRDQAKQQKHADEDDDDNNDNDDYEEDEKKKSVKKSDDMDSPHLRQAAVRQADMITAVATTSARMSTKDMQYQLRDVPGFITCWMLYPQHFRVVFASQSTLFKAKQLLDQFAVDGNVRVGLTLADAAAKEFTAYITAQEDTA</sequence>
<dbReference type="OrthoDB" id="273456at2759"/>
<feature type="compositionally biased region" description="Low complexity" evidence="1">
    <location>
        <begin position="173"/>
        <end position="188"/>
    </location>
</feature>
<dbReference type="GeneID" id="39988238"/>
<feature type="region of interest" description="Disordered" evidence="1">
    <location>
        <begin position="1"/>
        <end position="78"/>
    </location>
</feature>
<dbReference type="AlphaFoldDB" id="A0A1X0NN03"/>
<feature type="region of interest" description="Disordered" evidence="1">
    <location>
        <begin position="272"/>
        <end position="316"/>
    </location>
</feature>
<evidence type="ECO:0000313" key="3">
    <source>
        <dbReference type="Proteomes" id="UP000192257"/>
    </source>
</evidence>
<feature type="compositionally biased region" description="Basic and acidic residues" evidence="1">
    <location>
        <begin position="1"/>
        <end position="34"/>
    </location>
</feature>
<evidence type="ECO:0000256" key="1">
    <source>
        <dbReference type="SAM" id="MobiDB-lite"/>
    </source>
</evidence>
<dbReference type="EMBL" id="NBCO01000030">
    <property type="protein sequence ID" value="ORC86095.1"/>
    <property type="molecule type" value="Genomic_DNA"/>
</dbReference>
<dbReference type="Proteomes" id="UP000192257">
    <property type="component" value="Unassembled WGS sequence"/>
</dbReference>
<protein>
    <submittedName>
        <fullName evidence="2">Uncharacterized protein</fullName>
    </submittedName>
</protein>
<feature type="region of interest" description="Disordered" evidence="1">
    <location>
        <begin position="173"/>
        <end position="215"/>
    </location>
</feature>